<dbReference type="RefSeq" id="WP_157317547.1">
    <property type="nucleotide sequence ID" value="NZ_WSEM01000003.1"/>
</dbReference>
<proteinExistence type="predicted"/>
<gene>
    <name evidence="1" type="ORF">GON05_01825</name>
</gene>
<sequence length="128" mass="14865">MMIGSLFKIKGRTGLLSIEIFKYQTILLLEWFKLRNINDFLGLLVEMRILIDSQNTNVIWSQFDSVEEVLNTLDTLKRRIELGDNKVISELKILFAPTGSFQEISIDSGWSEKFIELATRFDEIMDSK</sequence>
<dbReference type="Proteomes" id="UP000467637">
    <property type="component" value="Unassembled WGS sequence"/>
</dbReference>
<comment type="caution">
    <text evidence="1">The sequence shown here is derived from an EMBL/GenBank/DDBJ whole genome shotgun (WGS) entry which is preliminary data.</text>
</comment>
<reference evidence="1 2" key="1">
    <citation type="submission" date="2019-12" db="EMBL/GenBank/DDBJ databases">
        <authorList>
            <person name="Huq M.A."/>
        </authorList>
    </citation>
    <scope>NUCLEOTIDE SEQUENCE [LARGE SCALE GENOMIC DNA]</scope>
    <source>
        <strain evidence="1 2">MAH-34</strain>
    </source>
</reference>
<protein>
    <submittedName>
        <fullName evidence="1">Uncharacterized protein</fullName>
    </submittedName>
</protein>
<evidence type="ECO:0000313" key="1">
    <source>
        <dbReference type="EMBL" id="MVQ33376.1"/>
    </source>
</evidence>
<name>A0ABW9U1R9_9BACL</name>
<evidence type="ECO:0000313" key="2">
    <source>
        <dbReference type="Proteomes" id="UP000467637"/>
    </source>
</evidence>
<organism evidence="1 2">
    <name type="scientific">Paenibacillus anseongense</name>
    <dbReference type="NCBI Taxonomy" id="2682845"/>
    <lineage>
        <taxon>Bacteria</taxon>
        <taxon>Bacillati</taxon>
        <taxon>Bacillota</taxon>
        <taxon>Bacilli</taxon>
        <taxon>Bacillales</taxon>
        <taxon>Paenibacillaceae</taxon>
        <taxon>Paenibacillus</taxon>
    </lineage>
</organism>
<keyword evidence="2" id="KW-1185">Reference proteome</keyword>
<dbReference type="EMBL" id="WSEM01000003">
    <property type="protein sequence ID" value="MVQ33376.1"/>
    <property type="molecule type" value="Genomic_DNA"/>
</dbReference>
<accession>A0ABW9U1R9</accession>